<dbReference type="InterPro" id="IPR014710">
    <property type="entry name" value="RmlC-like_jellyroll"/>
</dbReference>
<dbReference type="CDD" id="cd00093">
    <property type="entry name" value="HTH_XRE"/>
    <property type="match status" value="1"/>
</dbReference>
<dbReference type="InterPro" id="IPR011051">
    <property type="entry name" value="RmlC_Cupin_sf"/>
</dbReference>
<dbReference type="Gene3D" id="2.60.120.10">
    <property type="entry name" value="Jelly Rolls"/>
    <property type="match status" value="1"/>
</dbReference>
<dbReference type="InterPro" id="IPR010982">
    <property type="entry name" value="Lambda_DNA-bd_dom_sf"/>
</dbReference>
<dbReference type="Pfam" id="PF01381">
    <property type="entry name" value="HTH_3"/>
    <property type="match status" value="1"/>
</dbReference>
<sequence length="169" mass="18488">MRLKDVADAAGCSESMLSKIENERAIPSLTTLHRLCKALDLSVSTLLSSEAAEPWTIMRPEQRKVIGHKKAAGSEGVMAEILVPSAEGRLLEGFLVVIEPGGHTNGTLQHKGEEVGFVVEGQLELTINNEKHLLRAGDSFYFPSDLPHAYRNPGKSQMRAVWINTPPTF</sequence>
<dbReference type="InterPro" id="IPR013096">
    <property type="entry name" value="Cupin_2"/>
</dbReference>
<organism evidence="3 4">
    <name type="scientific">Bradyrhizobium manausense</name>
    <dbReference type="NCBI Taxonomy" id="989370"/>
    <lineage>
        <taxon>Bacteria</taxon>
        <taxon>Pseudomonadati</taxon>
        <taxon>Pseudomonadota</taxon>
        <taxon>Alphaproteobacteria</taxon>
        <taxon>Hyphomicrobiales</taxon>
        <taxon>Nitrobacteraceae</taxon>
        <taxon>Bradyrhizobium</taxon>
    </lineage>
</organism>
<dbReference type="InterPro" id="IPR001387">
    <property type="entry name" value="Cro/C1-type_HTH"/>
</dbReference>
<dbReference type="Proteomes" id="UP000051936">
    <property type="component" value="Unassembled WGS sequence"/>
</dbReference>
<keyword evidence="4" id="KW-1185">Reference proteome</keyword>
<dbReference type="GO" id="GO:0003677">
    <property type="term" value="F:DNA binding"/>
    <property type="evidence" value="ECO:0007669"/>
    <property type="project" value="UniProtKB-KW"/>
</dbReference>
<dbReference type="GO" id="GO:0005829">
    <property type="term" value="C:cytosol"/>
    <property type="evidence" value="ECO:0007669"/>
    <property type="project" value="TreeGrafter"/>
</dbReference>
<reference evidence="3 4" key="1">
    <citation type="submission" date="2015-09" db="EMBL/GenBank/DDBJ databases">
        <title>Draft Genome Sequence of Bradyrhizobium manausense Strain BR 3351T, a Novel Symbiotic Nitrogen-Fixing Alphaproteobacterium Isolated from Brazilian Amazon Rain Forest.</title>
        <authorList>
            <person name="De Araujo J.L."/>
            <person name="Zilli J.E."/>
        </authorList>
    </citation>
    <scope>NUCLEOTIDE SEQUENCE [LARGE SCALE GENOMIC DNA]</scope>
    <source>
        <strain evidence="3 4">BR3351</strain>
    </source>
</reference>
<evidence type="ECO:0000313" key="3">
    <source>
        <dbReference type="EMBL" id="KRQ15792.1"/>
    </source>
</evidence>
<dbReference type="SMART" id="SM00530">
    <property type="entry name" value="HTH_XRE"/>
    <property type="match status" value="1"/>
</dbReference>
<dbReference type="CDD" id="cd02209">
    <property type="entry name" value="cupin_XRE_C"/>
    <property type="match status" value="1"/>
</dbReference>
<dbReference type="GO" id="GO:0003700">
    <property type="term" value="F:DNA-binding transcription factor activity"/>
    <property type="evidence" value="ECO:0007669"/>
    <property type="project" value="TreeGrafter"/>
</dbReference>
<evidence type="ECO:0000259" key="2">
    <source>
        <dbReference type="PROSITE" id="PS50943"/>
    </source>
</evidence>
<dbReference type="OrthoDB" id="9814751at2"/>
<proteinExistence type="predicted"/>
<dbReference type="AlphaFoldDB" id="A0A0R3E0Z6"/>
<accession>A0A0R3E0Z6</accession>
<evidence type="ECO:0000256" key="1">
    <source>
        <dbReference type="ARBA" id="ARBA00023125"/>
    </source>
</evidence>
<dbReference type="InterPro" id="IPR050807">
    <property type="entry name" value="TransReg_Diox_bact_type"/>
</dbReference>
<evidence type="ECO:0000313" key="4">
    <source>
        <dbReference type="Proteomes" id="UP000051936"/>
    </source>
</evidence>
<dbReference type="PROSITE" id="PS50943">
    <property type="entry name" value="HTH_CROC1"/>
    <property type="match status" value="1"/>
</dbReference>
<dbReference type="EMBL" id="LJYG01000034">
    <property type="protein sequence ID" value="KRQ15792.1"/>
    <property type="molecule type" value="Genomic_DNA"/>
</dbReference>
<dbReference type="PANTHER" id="PTHR46797">
    <property type="entry name" value="HTH-TYPE TRANSCRIPTIONAL REGULATOR"/>
    <property type="match status" value="1"/>
</dbReference>
<dbReference type="STRING" id="989370.AOQ71_07865"/>
<dbReference type="Gene3D" id="1.10.260.40">
    <property type="entry name" value="lambda repressor-like DNA-binding domains"/>
    <property type="match status" value="1"/>
</dbReference>
<gene>
    <name evidence="3" type="ORF">AOQ71_07865</name>
</gene>
<dbReference type="SUPFAM" id="SSF51182">
    <property type="entry name" value="RmlC-like cupins"/>
    <property type="match status" value="1"/>
</dbReference>
<dbReference type="PANTHER" id="PTHR46797:SF2">
    <property type="entry name" value="TRANSCRIPTIONAL REGULATOR"/>
    <property type="match status" value="1"/>
</dbReference>
<comment type="caution">
    <text evidence="3">The sequence shown here is derived from an EMBL/GenBank/DDBJ whole genome shotgun (WGS) entry which is preliminary data.</text>
</comment>
<protein>
    <recommendedName>
        <fullName evidence="2">HTH cro/C1-type domain-containing protein</fullName>
    </recommendedName>
</protein>
<feature type="domain" description="HTH cro/C1-type" evidence="2">
    <location>
        <begin position="3"/>
        <end position="46"/>
    </location>
</feature>
<keyword evidence="1" id="KW-0238">DNA-binding</keyword>
<name>A0A0R3E0Z6_9BRAD</name>
<dbReference type="Pfam" id="PF07883">
    <property type="entry name" value="Cupin_2"/>
    <property type="match status" value="1"/>
</dbReference>